<feature type="region of interest" description="Disordered" evidence="6">
    <location>
        <begin position="224"/>
        <end position="249"/>
    </location>
</feature>
<comment type="subunit">
    <text evidence="5">Part of the 50S ribosomal subunit.</text>
</comment>
<comment type="caution">
    <text evidence="7">The sequence shown here is derived from an EMBL/GenBank/DDBJ whole genome shotgun (WGS) entry which is preliminary data.</text>
</comment>
<dbReference type="Proteomes" id="UP000230706">
    <property type="component" value="Unassembled WGS sequence"/>
</dbReference>
<dbReference type="Gene3D" id="3.40.1370.10">
    <property type="match status" value="1"/>
</dbReference>
<evidence type="ECO:0000313" key="8">
    <source>
        <dbReference type="Proteomes" id="UP000230706"/>
    </source>
</evidence>
<dbReference type="SUPFAM" id="SSF52166">
    <property type="entry name" value="Ribosomal protein L4"/>
    <property type="match status" value="1"/>
</dbReference>
<evidence type="ECO:0000256" key="2">
    <source>
        <dbReference type="ARBA" id="ARBA00022980"/>
    </source>
</evidence>
<dbReference type="PANTHER" id="PTHR10746">
    <property type="entry name" value="50S RIBOSOMAL PROTEIN L4"/>
    <property type="match status" value="1"/>
</dbReference>
<comment type="similarity">
    <text evidence="1 5">Belongs to the universal ribosomal protein uL4 family.</text>
</comment>
<evidence type="ECO:0000256" key="3">
    <source>
        <dbReference type="ARBA" id="ARBA00023274"/>
    </source>
</evidence>
<dbReference type="HAMAP" id="MF_01328_B">
    <property type="entry name" value="Ribosomal_uL4_B"/>
    <property type="match status" value="1"/>
</dbReference>
<evidence type="ECO:0000256" key="1">
    <source>
        <dbReference type="ARBA" id="ARBA00010528"/>
    </source>
</evidence>
<dbReference type="InterPro" id="IPR023574">
    <property type="entry name" value="Ribosomal_uL4_dom_sf"/>
</dbReference>
<dbReference type="GO" id="GO:0003735">
    <property type="term" value="F:structural constituent of ribosome"/>
    <property type="evidence" value="ECO:0007669"/>
    <property type="project" value="InterPro"/>
</dbReference>
<evidence type="ECO:0000256" key="6">
    <source>
        <dbReference type="SAM" id="MobiDB-lite"/>
    </source>
</evidence>
<dbReference type="GO" id="GO:0019843">
    <property type="term" value="F:rRNA binding"/>
    <property type="evidence" value="ECO:0007669"/>
    <property type="project" value="UniProtKB-UniRule"/>
</dbReference>
<name>A0A2H0UJH7_9BACT</name>
<proteinExistence type="inferred from homology"/>
<evidence type="ECO:0000256" key="4">
    <source>
        <dbReference type="ARBA" id="ARBA00035244"/>
    </source>
</evidence>
<feature type="region of interest" description="Disordered" evidence="6">
    <location>
        <begin position="47"/>
        <end position="89"/>
    </location>
</feature>
<dbReference type="GO" id="GO:1990904">
    <property type="term" value="C:ribonucleoprotein complex"/>
    <property type="evidence" value="ECO:0007669"/>
    <property type="project" value="UniProtKB-KW"/>
</dbReference>
<comment type="function">
    <text evidence="5">One of the primary rRNA binding proteins, this protein initially binds near the 5'-end of the 23S rRNA. It is important during the early stages of 50S assembly. It makes multiple contacts with different domains of the 23S rRNA in the assembled 50S subunit and ribosome.</text>
</comment>
<keyword evidence="5" id="KW-0699">rRNA-binding</keyword>
<keyword evidence="2 5" id="KW-0689">Ribosomal protein</keyword>
<dbReference type="GO" id="GO:0006412">
    <property type="term" value="P:translation"/>
    <property type="evidence" value="ECO:0007669"/>
    <property type="project" value="UniProtKB-UniRule"/>
</dbReference>
<gene>
    <name evidence="5" type="primary">rplD</name>
    <name evidence="7" type="ORF">COU13_00285</name>
</gene>
<dbReference type="EMBL" id="PFBF01000004">
    <property type="protein sequence ID" value="PIR86553.1"/>
    <property type="molecule type" value="Genomic_DNA"/>
</dbReference>
<sequence>MTKAETYNIDAKKTGTIDLPDGVFMLPWNESLIHQVVVSMQANMRTPVAHAKDRSDVRGGGRKPWRQKGTGRARHGSIRSPIWKGGGVTHGPRNDTKFAKLINKKMRAKALFVVLSKKFKNGEIMFVDKISFGKPSASEAKKSMMSLSTIDGFGGINSKKNNSVLFVTAAGDKVLAKSFANFGNVEVDEVRNLNPVDVLKYKHLVVVSPKESIELLETKEKTVLGSNKKSKIDDAKKKPTAKKTATAKKTSVKKAVKKVTVKK</sequence>
<dbReference type="InterPro" id="IPR002136">
    <property type="entry name" value="Ribosomal_uL4"/>
</dbReference>
<dbReference type="NCBIfam" id="TIGR03953">
    <property type="entry name" value="rplD_bact"/>
    <property type="match status" value="1"/>
</dbReference>
<keyword evidence="3 5" id="KW-0687">Ribonucleoprotein</keyword>
<dbReference type="AlphaFoldDB" id="A0A2H0UJH7"/>
<dbReference type="InterPro" id="IPR013005">
    <property type="entry name" value="Ribosomal_uL4-like"/>
</dbReference>
<feature type="compositionally biased region" description="Basic and acidic residues" evidence="6">
    <location>
        <begin position="50"/>
        <end position="59"/>
    </location>
</feature>
<reference evidence="8" key="1">
    <citation type="submission" date="2017-09" db="EMBL/GenBank/DDBJ databases">
        <title>Depth-based differentiation of microbial function through sediment-hosted aquifers and enrichment of novel symbionts in the deep terrestrial subsurface.</title>
        <authorList>
            <person name="Probst A.J."/>
            <person name="Ladd B."/>
            <person name="Jarett J.K."/>
            <person name="Geller-Mcgrath D.E."/>
            <person name="Sieber C.M.K."/>
            <person name="Emerson J.B."/>
            <person name="Anantharaman K."/>
            <person name="Thomas B.C."/>
            <person name="Malmstrom R."/>
            <person name="Stieglmeier M."/>
            <person name="Klingl A."/>
            <person name="Woyke T."/>
            <person name="Ryan C.M."/>
            <person name="Banfield J.F."/>
        </authorList>
    </citation>
    <scope>NUCLEOTIDE SEQUENCE [LARGE SCALE GENOMIC DNA]</scope>
</reference>
<evidence type="ECO:0000256" key="5">
    <source>
        <dbReference type="HAMAP-Rule" id="MF_01328"/>
    </source>
</evidence>
<organism evidence="7 8">
    <name type="scientific">Candidatus Kaiserbacteria bacterium CG10_big_fil_rev_8_21_14_0_10_43_70</name>
    <dbReference type="NCBI Taxonomy" id="1974605"/>
    <lineage>
        <taxon>Bacteria</taxon>
        <taxon>Candidatus Kaiseribacteriota</taxon>
    </lineage>
</organism>
<keyword evidence="5" id="KW-0694">RNA-binding</keyword>
<feature type="compositionally biased region" description="Basic residues" evidence="6">
    <location>
        <begin position="60"/>
        <end position="77"/>
    </location>
</feature>
<dbReference type="PANTHER" id="PTHR10746:SF6">
    <property type="entry name" value="LARGE RIBOSOMAL SUBUNIT PROTEIN UL4M"/>
    <property type="match status" value="1"/>
</dbReference>
<dbReference type="GO" id="GO:0005840">
    <property type="term" value="C:ribosome"/>
    <property type="evidence" value="ECO:0007669"/>
    <property type="project" value="UniProtKB-KW"/>
</dbReference>
<dbReference type="Pfam" id="PF00573">
    <property type="entry name" value="Ribosomal_L4"/>
    <property type="match status" value="1"/>
</dbReference>
<accession>A0A2H0UJH7</accession>
<evidence type="ECO:0000313" key="7">
    <source>
        <dbReference type="EMBL" id="PIR86553.1"/>
    </source>
</evidence>
<protein>
    <recommendedName>
        <fullName evidence="4 5">Large ribosomal subunit protein uL4</fullName>
    </recommendedName>
</protein>
<comment type="function">
    <text evidence="5">Forms part of the polypeptide exit tunnel.</text>
</comment>